<reference evidence="1" key="2">
    <citation type="submission" date="2024-07" db="EMBL/GenBank/DDBJ databases">
        <title>Streptomyces haneummycinica sp. nov., a new antibiotic-producing actinobacterium isolated from marine sediment.</title>
        <authorList>
            <person name="Uemura M."/>
            <person name="Hamada M."/>
            <person name="Hirano S."/>
            <person name="Kobayashi K."/>
            <person name="Ohshiro T."/>
            <person name="Kobayashi T."/>
            <person name="Terahara T."/>
        </authorList>
    </citation>
    <scope>NUCLEOTIDE SEQUENCE</scope>
    <source>
        <strain evidence="1">KM77-8</strain>
    </source>
</reference>
<sequence length="59" mass="6144">MDIVVRDGSGAVRALAAGPDSSPAATTPAVTVAAQTRRLVPDFRDVVLLVLNPRKRMGS</sequence>
<dbReference type="AlphaFoldDB" id="A0AAT9HIZ4"/>
<organism evidence="1">
    <name type="scientific">Streptomyces haneummycinicus</name>
    <dbReference type="NCBI Taxonomy" id="3074435"/>
    <lineage>
        <taxon>Bacteria</taxon>
        <taxon>Bacillati</taxon>
        <taxon>Actinomycetota</taxon>
        <taxon>Actinomycetes</taxon>
        <taxon>Kitasatosporales</taxon>
        <taxon>Streptomycetaceae</taxon>
        <taxon>Streptomyces</taxon>
    </lineage>
</organism>
<proteinExistence type="predicted"/>
<name>A0AAT9HIZ4_9ACTN</name>
<reference evidence="1" key="1">
    <citation type="submission" date="2024-06" db="EMBL/GenBank/DDBJ databases">
        <authorList>
            <consortium name="consrtm"/>
            <person name="Uemura M."/>
            <person name="Terahara T."/>
        </authorList>
    </citation>
    <scope>NUCLEOTIDE SEQUENCE</scope>
    <source>
        <strain evidence="1">KM77-8</strain>
    </source>
</reference>
<gene>
    <name evidence="1" type="ORF">SHKM778_37650</name>
</gene>
<evidence type="ECO:0000313" key="1">
    <source>
        <dbReference type="EMBL" id="BFO17377.1"/>
    </source>
</evidence>
<accession>A0AAT9HIZ4</accession>
<protein>
    <submittedName>
        <fullName evidence="1">Uncharacterized protein</fullName>
    </submittedName>
</protein>
<dbReference type="EMBL" id="AP035768">
    <property type="protein sequence ID" value="BFO17377.1"/>
    <property type="molecule type" value="Genomic_DNA"/>
</dbReference>